<feature type="compositionally biased region" description="Low complexity" evidence="5">
    <location>
        <begin position="192"/>
        <end position="206"/>
    </location>
</feature>
<feature type="compositionally biased region" description="Low complexity" evidence="5">
    <location>
        <begin position="140"/>
        <end position="149"/>
    </location>
</feature>
<feature type="compositionally biased region" description="Basic and acidic residues" evidence="5">
    <location>
        <begin position="443"/>
        <end position="455"/>
    </location>
</feature>
<evidence type="ECO:0000256" key="1">
    <source>
        <dbReference type="ARBA" id="ARBA00004442"/>
    </source>
</evidence>
<evidence type="ECO:0000256" key="6">
    <source>
        <dbReference type="SAM" id="SignalP"/>
    </source>
</evidence>
<reference evidence="8 9" key="1">
    <citation type="submission" date="2018-06" db="EMBL/GenBank/DDBJ databases">
        <title>Whole Genome Sequence of an efficient microsymbiont, Rhizobium tropici.</title>
        <authorList>
            <person name="Srinivasan R."/>
            <person name="Singh H.V."/>
            <person name="Srivastava R."/>
            <person name="Kumari B."/>
            <person name="Radhakrishna A."/>
        </authorList>
    </citation>
    <scope>NUCLEOTIDE SEQUENCE [LARGE SCALE GENOMIC DNA]</scope>
    <source>
        <strain evidence="8 9">IGFRI Rhizo-19</strain>
    </source>
</reference>
<feature type="compositionally biased region" description="Polar residues" evidence="5">
    <location>
        <begin position="356"/>
        <end position="375"/>
    </location>
</feature>
<evidence type="ECO:0000313" key="9">
    <source>
        <dbReference type="Proteomes" id="UP000251205"/>
    </source>
</evidence>
<feature type="compositionally biased region" description="Basic and acidic residues" evidence="5">
    <location>
        <begin position="126"/>
        <end position="139"/>
    </location>
</feature>
<feature type="compositionally biased region" description="Low complexity" evidence="5">
    <location>
        <begin position="296"/>
        <end position="319"/>
    </location>
</feature>
<comment type="subcellular location">
    <subcellularLocation>
        <location evidence="1">Cell outer membrane</location>
    </subcellularLocation>
</comment>
<feature type="compositionally biased region" description="Low complexity" evidence="5">
    <location>
        <begin position="469"/>
        <end position="483"/>
    </location>
</feature>
<feature type="compositionally biased region" description="Low complexity" evidence="5">
    <location>
        <begin position="329"/>
        <end position="351"/>
    </location>
</feature>
<evidence type="ECO:0000259" key="7">
    <source>
        <dbReference type="PROSITE" id="PS51123"/>
    </source>
</evidence>
<dbReference type="PANTHER" id="PTHR30329">
    <property type="entry name" value="STATOR ELEMENT OF FLAGELLAR MOTOR COMPLEX"/>
    <property type="match status" value="1"/>
</dbReference>
<evidence type="ECO:0000256" key="4">
    <source>
        <dbReference type="PROSITE-ProRule" id="PRU00473"/>
    </source>
</evidence>
<feature type="domain" description="OmpA-like" evidence="7">
    <location>
        <begin position="697"/>
        <end position="817"/>
    </location>
</feature>
<feature type="compositionally biased region" description="Low complexity" evidence="5">
    <location>
        <begin position="98"/>
        <end position="125"/>
    </location>
</feature>
<dbReference type="AlphaFoldDB" id="A0A329Y7P4"/>
<dbReference type="RefSeq" id="WP_112344037.1">
    <property type="nucleotide sequence ID" value="NZ_QMKK01000048.1"/>
</dbReference>
<keyword evidence="3" id="KW-0998">Cell outer membrane</keyword>
<dbReference type="Proteomes" id="UP000251205">
    <property type="component" value="Unassembled WGS sequence"/>
</dbReference>
<dbReference type="CDD" id="cd07185">
    <property type="entry name" value="OmpA_C-like"/>
    <property type="match status" value="1"/>
</dbReference>
<dbReference type="GO" id="GO:0009279">
    <property type="term" value="C:cell outer membrane"/>
    <property type="evidence" value="ECO:0007669"/>
    <property type="project" value="UniProtKB-SubCell"/>
</dbReference>
<dbReference type="PRINTS" id="PR01021">
    <property type="entry name" value="OMPADOMAIN"/>
</dbReference>
<name>A0A329Y7P4_RHITR</name>
<dbReference type="SUPFAM" id="SSF103088">
    <property type="entry name" value="OmpA-like"/>
    <property type="match status" value="1"/>
</dbReference>
<feature type="compositionally biased region" description="Polar residues" evidence="5">
    <location>
        <begin position="252"/>
        <end position="294"/>
    </location>
</feature>
<proteinExistence type="predicted"/>
<evidence type="ECO:0000256" key="5">
    <source>
        <dbReference type="SAM" id="MobiDB-lite"/>
    </source>
</evidence>
<sequence length="825" mass="89347">MGKRSRLFASAAFPLLSLSLAFEPAAAAAFREQPIAPLNTGIAAAPNASFEVAQQEAPSAQPEEEPQLKRKKPAEGGEGEPQGQKRRGEPAEQGGGQQQHQMKQAAPEAEPQQKAPKVQPEAQPPKAERQQPAEQEQPKPQRQPAAEAQPEPKKQRQQPAEEPQAQPEAKPQPKAAAPEVEPETKQPKPKAKQPAAEQPAEAPQPKIKQQPAEEVQPKAKPEPTEQPAPVQKEAPAAQPPQSQEAQPGKQAQPEQNAHPKQQGQAGNPAKQPTEQQPAPASEPSQGHKAQSGTEAQPGTQVQPETQPGTVVTPGTQQGQKQGGDKTHGKQPQNQQQGEQPGANPQQPAQKGEPQGQPAQTGNQAAPQPGKQQPTNGAEVPAQGNAATAPANGNSQQAGEIQLPPAEQVSPQELERRKKIAENPASANGPVILPVENGSAVLDSQKDAVRRGEHLNRGQNPGAQSGGVQAGQSQQSGQAQSAPAQQPPPAYTKPPTSDAEAQRAAAGGQPQPPIKMEAVTSEQGRRIDRRPDFAPPQGTTVQTIINQDNRTVVNVDNTYVVRHDDTERFVRGGERPIYEQLQRDRYRETIDQPDGDRVVTIRNRYGDIIQRSRIDASGREYVLFYSPELEDRPDNDDYFRDPGDDLPPMRLLIPLSQYIIDTASNRDADYYDFLREPPVEPVERIYSVNEVRYSARIRDKIRRIDLDTITFATGSSDIPMSQASTLRGVADGISKIVKRDPTETFLIEGHTDAVGSAESNLILSDRRAESVANVLTDVYGIPAANLVTQGYGEQYLKVNTLGPSQENRRVTIRRITPLVRPVASNR</sequence>
<evidence type="ECO:0000313" key="8">
    <source>
        <dbReference type="EMBL" id="RAX39337.1"/>
    </source>
</evidence>
<comment type="caution">
    <text evidence="8">The sequence shown here is derived from an EMBL/GenBank/DDBJ whole genome shotgun (WGS) entry which is preliminary data.</text>
</comment>
<organism evidence="8 9">
    <name type="scientific">Rhizobium tropici</name>
    <dbReference type="NCBI Taxonomy" id="398"/>
    <lineage>
        <taxon>Bacteria</taxon>
        <taxon>Pseudomonadati</taxon>
        <taxon>Pseudomonadota</taxon>
        <taxon>Alphaproteobacteria</taxon>
        <taxon>Hyphomicrobiales</taxon>
        <taxon>Rhizobiaceae</taxon>
        <taxon>Rhizobium/Agrobacterium group</taxon>
        <taxon>Rhizobium</taxon>
    </lineage>
</organism>
<dbReference type="EMBL" id="QMKK01000048">
    <property type="protein sequence ID" value="RAX39337.1"/>
    <property type="molecule type" value="Genomic_DNA"/>
</dbReference>
<feature type="signal peptide" evidence="6">
    <location>
        <begin position="1"/>
        <end position="27"/>
    </location>
</feature>
<feature type="compositionally biased region" description="Basic and acidic residues" evidence="5">
    <location>
        <begin position="522"/>
        <end position="531"/>
    </location>
</feature>
<keyword evidence="2 4" id="KW-0472">Membrane</keyword>
<dbReference type="InterPro" id="IPR036737">
    <property type="entry name" value="OmpA-like_sf"/>
</dbReference>
<dbReference type="InterPro" id="IPR006664">
    <property type="entry name" value="OMP_bac"/>
</dbReference>
<dbReference type="OrthoDB" id="9792021at2"/>
<dbReference type="PANTHER" id="PTHR30329:SF21">
    <property type="entry name" value="LIPOPROTEIN YIAD-RELATED"/>
    <property type="match status" value="1"/>
</dbReference>
<evidence type="ECO:0000256" key="3">
    <source>
        <dbReference type="ARBA" id="ARBA00023237"/>
    </source>
</evidence>
<dbReference type="Gene3D" id="3.30.1330.60">
    <property type="entry name" value="OmpA-like domain"/>
    <property type="match status" value="1"/>
</dbReference>
<dbReference type="InterPro" id="IPR050330">
    <property type="entry name" value="Bact_OuterMem_StrucFunc"/>
</dbReference>
<feature type="region of interest" description="Disordered" evidence="5">
    <location>
        <begin position="47"/>
        <end position="538"/>
    </location>
</feature>
<keyword evidence="6" id="KW-0732">Signal</keyword>
<protein>
    <recommendedName>
        <fullName evidence="7">OmpA-like domain-containing protein</fullName>
    </recommendedName>
</protein>
<feature type="compositionally biased region" description="Low complexity" evidence="5">
    <location>
        <begin position="157"/>
        <end position="179"/>
    </location>
</feature>
<evidence type="ECO:0000256" key="2">
    <source>
        <dbReference type="ARBA" id="ARBA00023136"/>
    </source>
</evidence>
<dbReference type="InterPro" id="IPR006665">
    <property type="entry name" value="OmpA-like"/>
</dbReference>
<dbReference type="PROSITE" id="PS51123">
    <property type="entry name" value="OMPA_2"/>
    <property type="match status" value="1"/>
</dbReference>
<gene>
    <name evidence="8" type="ORF">DQ393_23105</name>
</gene>
<feature type="chain" id="PRO_5016304972" description="OmpA-like domain-containing protein" evidence="6">
    <location>
        <begin position="28"/>
        <end position="825"/>
    </location>
</feature>
<accession>A0A329Y7P4</accession>
<dbReference type="Pfam" id="PF00691">
    <property type="entry name" value="OmpA"/>
    <property type="match status" value="1"/>
</dbReference>
<feature type="compositionally biased region" description="Low complexity" evidence="5">
    <location>
        <begin position="225"/>
        <end position="247"/>
    </location>
</feature>